<reference evidence="9 10" key="1">
    <citation type="submission" date="2016-10" db="EMBL/GenBank/DDBJ databases">
        <authorList>
            <person name="de Groot N.N."/>
        </authorList>
    </citation>
    <scope>NUCLEOTIDE SEQUENCE [LARGE SCALE GENOMIC DNA]</scope>
    <source>
        <strain evidence="9 10">DSM 19219</strain>
    </source>
</reference>
<evidence type="ECO:0000256" key="6">
    <source>
        <dbReference type="ARBA" id="ARBA00023049"/>
    </source>
</evidence>
<evidence type="ECO:0000259" key="7">
    <source>
        <dbReference type="Pfam" id="PF00675"/>
    </source>
</evidence>
<dbReference type="OrthoDB" id="9811314at2"/>
<dbReference type="RefSeq" id="WP_092569087.1">
    <property type="nucleotide sequence ID" value="NZ_BMXH01000001.1"/>
</dbReference>
<accession>A0A1H2Z715</accession>
<protein>
    <submittedName>
        <fullName evidence="9">Insulinase (Peptidase family M16)</fullName>
    </submittedName>
</protein>
<dbReference type="GO" id="GO:0006508">
    <property type="term" value="P:proteolysis"/>
    <property type="evidence" value="ECO:0007669"/>
    <property type="project" value="UniProtKB-KW"/>
</dbReference>
<keyword evidence="10" id="KW-1185">Reference proteome</keyword>
<dbReference type="InterPro" id="IPR011249">
    <property type="entry name" value="Metalloenz_LuxS/M16"/>
</dbReference>
<dbReference type="SUPFAM" id="SSF63411">
    <property type="entry name" value="LuxS/MPP-like metallohydrolase"/>
    <property type="match status" value="2"/>
</dbReference>
<name>A0A1H2Z715_9GAMM</name>
<dbReference type="PANTHER" id="PTHR43690">
    <property type="entry name" value="NARDILYSIN"/>
    <property type="match status" value="1"/>
</dbReference>
<dbReference type="InterPro" id="IPR054734">
    <property type="entry name" value="PqqF-like_C_4"/>
</dbReference>
<feature type="domain" description="Peptidase M16 N-terminal" evidence="7">
    <location>
        <begin position="39"/>
        <end position="146"/>
    </location>
</feature>
<evidence type="ECO:0000313" key="9">
    <source>
        <dbReference type="EMBL" id="SDX13283.1"/>
    </source>
</evidence>
<keyword evidence="2" id="KW-0645">Protease</keyword>
<dbReference type="EMBL" id="FNNI01000004">
    <property type="protein sequence ID" value="SDX13283.1"/>
    <property type="molecule type" value="Genomic_DNA"/>
</dbReference>
<evidence type="ECO:0000313" key="10">
    <source>
        <dbReference type="Proteomes" id="UP000198500"/>
    </source>
</evidence>
<dbReference type="AlphaFoldDB" id="A0A1H2Z715"/>
<dbReference type="STRING" id="574349.SAMN05443545_10459"/>
<dbReference type="PANTHER" id="PTHR43690:SF18">
    <property type="entry name" value="INSULIN-DEGRADING ENZYME-RELATED"/>
    <property type="match status" value="1"/>
</dbReference>
<evidence type="ECO:0000256" key="3">
    <source>
        <dbReference type="ARBA" id="ARBA00022723"/>
    </source>
</evidence>
<dbReference type="Pfam" id="PF22456">
    <property type="entry name" value="PqqF-like_C_4"/>
    <property type="match status" value="1"/>
</dbReference>
<evidence type="ECO:0000256" key="2">
    <source>
        <dbReference type="ARBA" id="ARBA00022670"/>
    </source>
</evidence>
<keyword evidence="6" id="KW-0482">Metalloprotease</keyword>
<dbReference type="GO" id="GO:0046872">
    <property type="term" value="F:metal ion binding"/>
    <property type="evidence" value="ECO:0007669"/>
    <property type="project" value="UniProtKB-KW"/>
</dbReference>
<feature type="domain" description="Coenzyme PQQ synthesis protein F-like C-terminal lobe" evidence="8">
    <location>
        <begin position="656"/>
        <end position="749"/>
    </location>
</feature>
<evidence type="ECO:0000256" key="5">
    <source>
        <dbReference type="ARBA" id="ARBA00022833"/>
    </source>
</evidence>
<dbReference type="InterPro" id="IPR011765">
    <property type="entry name" value="Pept_M16_N"/>
</dbReference>
<dbReference type="GO" id="GO:0008237">
    <property type="term" value="F:metallopeptidase activity"/>
    <property type="evidence" value="ECO:0007669"/>
    <property type="project" value="UniProtKB-KW"/>
</dbReference>
<evidence type="ECO:0000256" key="1">
    <source>
        <dbReference type="ARBA" id="ARBA00007261"/>
    </source>
</evidence>
<keyword evidence="4" id="KW-0378">Hydrolase</keyword>
<sequence>MQQADVTFGLPPGMRHQEQRLDNGLRLLAIQVPEARWARLVGTVGAGYLDEPDTWPGLAHLLEHLLFLESAPERYDTAWVTTQGGRYNAHTDETVTDIHLRLPSAAAETGAEWLADRLLHPALDKESILHEVGILDAEFRARLADPLLHRQAALTRFFHHRHPASQLRHGHHVSLGGDTSALQQALRGFYTDHYRAERIELTMLGPQPLDDMLGWLEHAGTRFTPGAQPHVDRPSRWREEGARHLQWCLPAEQGAVDGIRLELLWPLPMRLSVRQTEQLDRLIAWLNDGQLATSLGPDISHLEASRFPTGTGPALSLSVDTHQAVTEKLSLIATCQSAVSDLAARLPDNDHRHSIASPPRPEQDLDSRVLMHARRRAMQARLASEPTTPAVLSDWLAATYRRVLERQPSLSSVSSYVPETHTPIRPHEIDCDLPQLMSLRAAPRLAYRPAHRKTSLRRLPLEGIHFWQGGSELPPACCLGWPAEPTQRRSRLMHWRQKTLALRQVASARGMALSLASDRYGDYLIAQGDPSRLTSLAMQVIAAWPRGDMPSMSSHDASQGLIAQRLLNRLDQPLATLSTMPTACGWMTHAVSPECLQRLIDTIPVTRSSATDTHGPITHVAPWPERFLSCQGHDNVLMLQVDGPDDTPATRLLMQLLASCHDGAFHHEVRTRRELGYAAAVRYREGGGWPRLGYVIQSPHADIATLQGMVETFLVDPGQALATLDDATFRHRRQHLLAHVGAPETAWEGIARRWQALRTQPDHGPHPAWETDRGVLDQLESGDLITLATQLADGRLPGCWWLHESERASRE</sequence>
<evidence type="ECO:0000256" key="4">
    <source>
        <dbReference type="ARBA" id="ARBA00022801"/>
    </source>
</evidence>
<dbReference type="Pfam" id="PF00675">
    <property type="entry name" value="Peptidase_M16"/>
    <property type="match status" value="1"/>
</dbReference>
<keyword evidence="5" id="KW-0862">Zinc</keyword>
<keyword evidence="3" id="KW-0479">Metal-binding</keyword>
<evidence type="ECO:0000259" key="8">
    <source>
        <dbReference type="Pfam" id="PF22456"/>
    </source>
</evidence>
<dbReference type="Proteomes" id="UP000198500">
    <property type="component" value="Unassembled WGS sequence"/>
</dbReference>
<organism evidence="9 10">
    <name type="scientific">Aidingimonas halophila</name>
    <dbReference type="NCBI Taxonomy" id="574349"/>
    <lineage>
        <taxon>Bacteria</taxon>
        <taxon>Pseudomonadati</taxon>
        <taxon>Pseudomonadota</taxon>
        <taxon>Gammaproteobacteria</taxon>
        <taxon>Oceanospirillales</taxon>
        <taxon>Halomonadaceae</taxon>
        <taxon>Aidingimonas</taxon>
    </lineage>
</organism>
<proteinExistence type="inferred from homology"/>
<dbReference type="Gene3D" id="3.30.830.10">
    <property type="entry name" value="Metalloenzyme, LuxS/M16 peptidase-like"/>
    <property type="match status" value="2"/>
</dbReference>
<gene>
    <name evidence="9" type="ORF">SAMN05443545_10459</name>
</gene>
<dbReference type="InterPro" id="IPR050626">
    <property type="entry name" value="Peptidase_M16"/>
</dbReference>
<comment type="similarity">
    <text evidence="1">Belongs to the peptidase M16 family.</text>
</comment>